<evidence type="ECO:0000256" key="5">
    <source>
        <dbReference type="ARBA" id="ARBA00023128"/>
    </source>
</evidence>
<reference evidence="8 9" key="1">
    <citation type="journal article" date="2018" name="Sci. Rep.">
        <title>Comparative genomics provides insights into the lifestyle and reveals functional heterogeneity of dark septate endophytic fungi.</title>
        <authorList>
            <person name="Knapp D.G."/>
            <person name="Nemeth J.B."/>
            <person name="Barry K."/>
            <person name="Hainaut M."/>
            <person name="Henrissat B."/>
            <person name="Johnson J."/>
            <person name="Kuo A."/>
            <person name="Lim J.H.P."/>
            <person name="Lipzen A."/>
            <person name="Nolan M."/>
            <person name="Ohm R.A."/>
            <person name="Tamas L."/>
            <person name="Grigoriev I.V."/>
            <person name="Spatafora J.W."/>
            <person name="Nagy L.G."/>
            <person name="Kovacs G.M."/>
        </authorList>
    </citation>
    <scope>NUCLEOTIDE SEQUENCE [LARGE SCALE GENOMIC DNA]</scope>
    <source>
        <strain evidence="8 9">DSE2036</strain>
    </source>
</reference>
<proteinExistence type="predicted"/>
<name>A0A2V1DFT3_9PLEO</name>
<evidence type="ECO:0000256" key="7">
    <source>
        <dbReference type="SAM" id="MobiDB-lite"/>
    </source>
</evidence>
<accession>A0A2V1DFT3</accession>
<evidence type="ECO:0000256" key="6">
    <source>
        <dbReference type="ARBA" id="ARBA00023136"/>
    </source>
</evidence>
<dbReference type="AlphaFoldDB" id="A0A2V1DFT3"/>
<dbReference type="PANTHER" id="PTHR48182:SF2">
    <property type="entry name" value="PROTEIN SERAC1"/>
    <property type="match status" value="1"/>
</dbReference>
<evidence type="ECO:0000313" key="9">
    <source>
        <dbReference type="Proteomes" id="UP000244855"/>
    </source>
</evidence>
<evidence type="ECO:0000313" key="8">
    <source>
        <dbReference type="EMBL" id="PVH97016.1"/>
    </source>
</evidence>
<dbReference type="GO" id="GO:0016020">
    <property type="term" value="C:membrane"/>
    <property type="evidence" value="ECO:0007669"/>
    <property type="project" value="UniProtKB-SubCell"/>
</dbReference>
<gene>
    <name evidence="8" type="ORF">DM02DRAFT_96194</name>
</gene>
<dbReference type="Proteomes" id="UP000244855">
    <property type="component" value="Unassembled WGS sequence"/>
</dbReference>
<keyword evidence="4" id="KW-0256">Endoplasmic reticulum</keyword>
<dbReference type="OrthoDB" id="5086500at2759"/>
<protein>
    <recommendedName>
        <fullName evidence="10">DUF676 domain-containing protein</fullName>
    </recommendedName>
</protein>
<dbReference type="InterPro" id="IPR029058">
    <property type="entry name" value="AB_hydrolase_fold"/>
</dbReference>
<evidence type="ECO:0000256" key="1">
    <source>
        <dbReference type="ARBA" id="ARBA00004173"/>
    </source>
</evidence>
<keyword evidence="6" id="KW-0472">Membrane</keyword>
<dbReference type="GO" id="GO:0005783">
    <property type="term" value="C:endoplasmic reticulum"/>
    <property type="evidence" value="ECO:0007669"/>
    <property type="project" value="UniProtKB-SubCell"/>
</dbReference>
<dbReference type="Gene3D" id="3.40.50.1820">
    <property type="entry name" value="alpha/beta hydrolase"/>
    <property type="match status" value="1"/>
</dbReference>
<feature type="region of interest" description="Disordered" evidence="7">
    <location>
        <begin position="51"/>
        <end position="78"/>
    </location>
</feature>
<dbReference type="SUPFAM" id="SSF53474">
    <property type="entry name" value="alpha/beta-Hydrolases"/>
    <property type="match status" value="1"/>
</dbReference>
<dbReference type="PANTHER" id="PTHR48182">
    <property type="entry name" value="PROTEIN SERAC1"/>
    <property type="match status" value="1"/>
</dbReference>
<dbReference type="EMBL" id="KZ805448">
    <property type="protein sequence ID" value="PVH97016.1"/>
    <property type="molecule type" value="Genomic_DNA"/>
</dbReference>
<comment type="subcellular location">
    <subcellularLocation>
        <location evidence="2">Endoplasmic reticulum</location>
    </subcellularLocation>
    <subcellularLocation>
        <location evidence="3">Membrane</location>
    </subcellularLocation>
    <subcellularLocation>
        <location evidence="1">Mitochondrion</location>
    </subcellularLocation>
</comment>
<organism evidence="8 9">
    <name type="scientific">Periconia macrospinosa</name>
    <dbReference type="NCBI Taxonomy" id="97972"/>
    <lineage>
        <taxon>Eukaryota</taxon>
        <taxon>Fungi</taxon>
        <taxon>Dikarya</taxon>
        <taxon>Ascomycota</taxon>
        <taxon>Pezizomycotina</taxon>
        <taxon>Dothideomycetes</taxon>
        <taxon>Pleosporomycetidae</taxon>
        <taxon>Pleosporales</taxon>
        <taxon>Massarineae</taxon>
        <taxon>Periconiaceae</taxon>
        <taxon>Periconia</taxon>
    </lineage>
</organism>
<evidence type="ECO:0000256" key="2">
    <source>
        <dbReference type="ARBA" id="ARBA00004240"/>
    </source>
</evidence>
<keyword evidence="9" id="KW-1185">Reference proteome</keyword>
<evidence type="ECO:0008006" key="10">
    <source>
        <dbReference type="Google" id="ProtNLM"/>
    </source>
</evidence>
<dbReference type="GO" id="GO:0005739">
    <property type="term" value="C:mitochondrion"/>
    <property type="evidence" value="ECO:0007669"/>
    <property type="project" value="UniProtKB-SubCell"/>
</dbReference>
<evidence type="ECO:0000256" key="4">
    <source>
        <dbReference type="ARBA" id="ARBA00022824"/>
    </source>
</evidence>
<dbReference type="InterPro" id="IPR052374">
    <property type="entry name" value="SERAC1"/>
</dbReference>
<evidence type="ECO:0000256" key="3">
    <source>
        <dbReference type="ARBA" id="ARBA00004370"/>
    </source>
</evidence>
<sequence>MAFKGDASKMSFTVERLGLSLVYPTENNTGDQTVHTANIIFVHGLRGHPQHTWEYTSRDPRSSSKPAAADNPKKKRGFRSKLSHVLHEKKSPSPAQEPPHNATYWPAQILPSRVPRARIWTYGYNADVITGIFQANNKNSILQHANDLMVKLERTLDDSQPIIFVAHSLGGIIVKRALSEMESSRDDKLIRLLQRVFAVVFCGCPHRGSNAAAWGTLVSRLAAVALVDSTTQLLTDLKIDSQILDMIQDNFLRTLQYCPSLRVHSFLEGRALTGIKGFDGKVRETHSLSCLRQYLLNRSGC</sequence>
<keyword evidence="5" id="KW-0496">Mitochondrion</keyword>